<keyword evidence="3" id="KW-0238">DNA-binding</keyword>
<dbReference type="Gene3D" id="3.40.50.1360">
    <property type="match status" value="1"/>
</dbReference>
<reference evidence="6 9" key="2">
    <citation type="submission" date="2018-01" db="EMBL/GenBank/DDBJ databases">
        <title>Complete genome sequence of Caulobacter flavus RHGG3.</title>
        <authorList>
            <person name="Yang E."/>
        </authorList>
    </citation>
    <scope>NUCLEOTIDE SEQUENCE [LARGE SCALE GENOMIC DNA]</scope>
    <source>
        <strain evidence="6 9">RHGG3</strain>
    </source>
</reference>
<dbReference type="SUPFAM" id="SSF100950">
    <property type="entry name" value="NagB/RpiA/CoA transferase-like"/>
    <property type="match status" value="1"/>
</dbReference>
<dbReference type="KEGG" id="cfh:C1707_02840"/>
<organism evidence="7 8">
    <name type="scientific">Caulobacter flavus</name>
    <dbReference type="NCBI Taxonomy" id="1679497"/>
    <lineage>
        <taxon>Bacteria</taxon>
        <taxon>Pseudomonadati</taxon>
        <taxon>Pseudomonadota</taxon>
        <taxon>Alphaproteobacteria</taxon>
        <taxon>Caulobacterales</taxon>
        <taxon>Caulobacteraceae</taxon>
        <taxon>Caulobacter</taxon>
    </lineage>
</organism>
<evidence type="ECO:0000313" key="7">
    <source>
        <dbReference type="EMBL" id="PLR19055.1"/>
    </source>
</evidence>
<dbReference type="AlphaFoldDB" id="A0A2N5CZ42"/>
<evidence type="ECO:0000256" key="4">
    <source>
        <dbReference type="ARBA" id="ARBA00023163"/>
    </source>
</evidence>
<dbReference type="PROSITE" id="PS00894">
    <property type="entry name" value="HTH_DEOR_1"/>
    <property type="match status" value="1"/>
</dbReference>
<keyword evidence="2" id="KW-0805">Transcription regulation</keyword>
<dbReference type="GO" id="GO:0003677">
    <property type="term" value="F:DNA binding"/>
    <property type="evidence" value="ECO:0007669"/>
    <property type="project" value="UniProtKB-KW"/>
</dbReference>
<dbReference type="SMART" id="SM01134">
    <property type="entry name" value="DeoRC"/>
    <property type="match status" value="1"/>
</dbReference>
<evidence type="ECO:0000256" key="3">
    <source>
        <dbReference type="ARBA" id="ARBA00023125"/>
    </source>
</evidence>
<reference evidence="7 8" key="1">
    <citation type="submission" date="2017-12" db="EMBL/GenBank/DDBJ databases">
        <title>The genome sequence of Caulobacter flavus CGMCC1 15093.</title>
        <authorList>
            <person name="Gao J."/>
            <person name="Mao X."/>
            <person name="Sun J."/>
        </authorList>
    </citation>
    <scope>NUCLEOTIDE SEQUENCE [LARGE SCALE GENOMIC DNA]</scope>
    <source>
        <strain evidence="7 8">CGMCC1 15093</strain>
    </source>
</reference>
<evidence type="ECO:0000313" key="9">
    <source>
        <dbReference type="Proteomes" id="UP000281192"/>
    </source>
</evidence>
<dbReference type="PANTHER" id="PTHR30363">
    <property type="entry name" value="HTH-TYPE TRANSCRIPTIONAL REGULATOR SRLR-RELATED"/>
    <property type="match status" value="1"/>
</dbReference>
<dbReference type="GO" id="GO:0003700">
    <property type="term" value="F:DNA-binding transcription factor activity"/>
    <property type="evidence" value="ECO:0007669"/>
    <property type="project" value="InterPro"/>
</dbReference>
<dbReference type="PANTHER" id="PTHR30363:SF4">
    <property type="entry name" value="GLYCEROL-3-PHOSPHATE REGULON REPRESSOR"/>
    <property type="match status" value="1"/>
</dbReference>
<accession>A0A2N5CZ42</accession>
<dbReference type="SUPFAM" id="SSF46785">
    <property type="entry name" value="Winged helix' DNA-binding domain"/>
    <property type="match status" value="1"/>
</dbReference>
<feature type="domain" description="HTH deoR-type" evidence="5">
    <location>
        <begin position="3"/>
        <end position="58"/>
    </location>
</feature>
<evidence type="ECO:0000313" key="6">
    <source>
        <dbReference type="EMBL" id="AYV45264.1"/>
    </source>
</evidence>
<dbReference type="OrthoDB" id="31600at2"/>
<keyword evidence="1" id="KW-0678">Repressor</keyword>
<protein>
    <submittedName>
        <fullName evidence="7">DeoR family transcriptional regulator</fullName>
    </submittedName>
</protein>
<dbReference type="InterPro" id="IPR018356">
    <property type="entry name" value="Tscrpt_reg_HTH_DeoR_CS"/>
</dbReference>
<dbReference type="InterPro" id="IPR037171">
    <property type="entry name" value="NagB/RpiA_transferase-like"/>
</dbReference>
<proteinExistence type="predicted"/>
<dbReference type="Proteomes" id="UP000234483">
    <property type="component" value="Unassembled WGS sequence"/>
</dbReference>
<name>A0A2N5CZ42_9CAUL</name>
<evidence type="ECO:0000259" key="5">
    <source>
        <dbReference type="PROSITE" id="PS51000"/>
    </source>
</evidence>
<gene>
    <name evidence="6" type="ORF">C1707_02840</name>
    <name evidence="7" type="ORF">CFHF_03330</name>
</gene>
<evidence type="ECO:0000313" key="8">
    <source>
        <dbReference type="Proteomes" id="UP000234483"/>
    </source>
</evidence>
<dbReference type="InterPro" id="IPR036390">
    <property type="entry name" value="WH_DNA-bd_sf"/>
</dbReference>
<dbReference type="InterPro" id="IPR050313">
    <property type="entry name" value="Carb_Metab_HTH_regulators"/>
</dbReference>
<dbReference type="EMBL" id="CP026100">
    <property type="protein sequence ID" value="AYV45264.1"/>
    <property type="molecule type" value="Genomic_DNA"/>
</dbReference>
<dbReference type="EMBL" id="PJRQ01000008">
    <property type="protein sequence ID" value="PLR19055.1"/>
    <property type="molecule type" value="Genomic_DNA"/>
</dbReference>
<dbReference type="SMART" id="SM00420">
    <property type="entry name" value="HTH_DEOR"/>
    <property type="match status" value="1"/>
</dbReference>
<dbReference type="RefSeq" id="WP_101711614.1">
    <property type="nucleotide sequence ID" value="NZ_CP026100.1"/>
</dbReference>
<dbReference type="InterPro" id="IPR001034">
    <property type="entry name" value="DeoR_HTH"/>
</dbReference>
<dbReference type="PROSITE" id="PS51000">
    <property type="entry name" value="HTH_DEOR_2"/>
    <property type="match status" value="1"/>
</dbReference>
<evidence type="ECO:0000256" key="2">
    <source>
        <dbReference type="ARBA" id="ARBA00023015"/>
    </source>
</evidence>
<keyword evidence="4" id="KW-0804">Transcription</keyword>
<dbReference type="PRINTS" id="PR00037">
    <property type="entry name" value="HTHLACR"/>
</dbReference>
<dbReference type="Pfam" id="PF08220">
    <property type="entry name" value="HTH_DeoR"/>
    <property type="match status" value="1"/>
</dbReference>
<evidence type="ECO:0000256" key="1">
    <source>
        <dbReference type="ARBA" id="ARBA00022491"/>
    </source>
</evidence>
<dbReference type="Pfam" id="PF00455">
    <property type="entry name" value="DeoRC"/>
    <property type="match status" value="1"/>
</dbReference>
<dbReference type="InterPro" id="IPR014036">
    <property type="entry name" value="DeoR-like_C"/>
</dbReference>
<keyword evidence="9" id="KW-1185">Reference proteome</keyword>
<dbReference type="Proteomes" id="UP000281192">
    <property type="component" value="Chromosome"/>
</dbReference>
<sequence>MLTSERKALILRVLGAEGRLVAKPFSQGLGVSEDTIRRDLRELASEGLLQRVHGGALPASPAVAAFGVREGRATAEKARLARAAARMIQPGQIVFLDGGTTNARLARSLPADLRATVVTHSPSIAVALAEHPSVEVELVGGRLFKHSLVAVGAAAAEAIARVRADLFFLGATGLHPETGVTTGDPEEAAIKRLIARQSAETVVLATRDKLGAASPYGIVPLAEIGAVLVEPGLPAEMLAPLRAAGATVVEVGQA</sequence>